<protein>
    <submittedName>
        <fullName evidence="3">Anti-sigma regulatory factor (Ser/Thr protein kinase)</fullName>
    </submittedName>
</protein>
<dbReference type="Pfam" id="PF13581">
    <property type="entry name" value="HATPase_c_2"/>
    <property type="match status" value="1"/>
</dbReference>
<dbReference type="Gene3D" id="3.30.565.10">
    <property type="entry name" value="Histidine kinase-like ATPase, C-terminal domain"/>
    <property type="match status" value="1"/>
</dbReference>
<sequence>MEEPGAEELPEAHVLPVSGELSYAGELGDQTNTTGQILRHTVRHADLPAVAEVRRLLRQHLRDWGAPGLCDTAELLATELVTNALQHTSQGAVLTAAIVPDEAAGQRLRVEVYDTRARRPRVPVQAGTPDDQGTSGRGLFLVQVMSDAWGAHPHGRGKVVWFELGVPRD</sequence>
<reference evidence="4" key="1">
    <citation type="submission" date="2016-10" db="EMBL/GenBank/DDBJ databases">
        <authorList>
            <person name="Varghese N."/>
            <person name="Submissions S."/>
        </authorList>
    </citation>
    <scope>NUCLEOTIDE SEQUENCE [LARGE SCALE GENOMIC DNA]</scope>
    <source>
        <strain evidence="4">CGMCC 4.3510</strain>
    </source>
</reference>
<dbReference type="InterPro" id="IPR050267">
    <property type="entry name" value="Anti-sigma-factor_SerPK"/>
</dbReference>
<keyword evidence="4" id="KW-1185">Reference proteome</keyword>
<evidence type="ECO:0000313" key="4">
    <source>
        <dbReference type="Proteomes" id="UP000199323"/>
    </source>
</evidence>
<dbReference type="PANTHER" id="PTHR35526:SF3">
    <property type="entry name" value="ANTI-SIGMA-F FACTOR RSBW"/>
    <property type="match status" value="1"/>
</dbReference>
<evidence type="ECO:0000256" key="1">
    <source>
        <dbReference type="ARBA" id="ARBA00022527"/>
    </source>
</evidence>
<dbReference type="SUPFAM" id="SSF55874">
    <property type="entry name" value="ATPase domain of HSP90 chaperone/DNA topoisomerase II/histidine kinase"/>
    <property type="match status" value="1"/>
</dbReference>
<feature type="domain" description="Histidine kinase/HSP90-like ATPase" evidence="2">
    <location>
        <begin position="45"/>
        <end position="162"/>
    </location>
</feature>
<name>A0A1I1WQQ2_9ACTN</name>
<dbReference type="RefSeq" id="WP_093711222.1">
    <property type="nucleotide sequence ID" value="NZ_FONG01000001.1"/>
</dbReference>
<dbReference type="AlphaFoldDB" id="A0A1I1WQQ2"/>
<dbReference type="InterPro" id="IPR003594">
    <property type="entry name" value="HATPase_dom"/>
</dbReference>
<evidence type="ECO:0000259" key="2">
    <source>
        <dbReference type="Pfam" id="PF13581"/>
    </source>
</evidence>
<dbReference type="Proteomes" id="UP000199323">
    <property type="component" value="Unassembled WGS sequence"/>
</dbReference>
<dbReference type="STRING" id="380248.SAMN05216251_10122"/>
<gene>
    <name evidence="3" type="ORF">SAMN05216251_10122</name>
</gene>
<dbReference type="CDD" id="cd16936">
    <property type="entry name" value="HATPase_RsbW-like"/>
    <property type="match status" value="1"/>
</dbReference>
<dbReference type="EMBL" id="FONG01000001">
    <property type="protein sequence ID" value="SFD97534.1"/>
    <property type="molecule type" value="Genomic_DNA"/>
</dbReference>
<accession>A0A1I1WQQ2</accession>
<keyword evidence="1" id="KW-0723">Serine/threonine-protein kinase</keyword>
<evidence type="ECO:0000313" key="3">
    <source>
        <dbReference type="EMBL" id="SFD97534.1"/>
    </source>
</evidence>
<dbReference type="PANTHER" id="PTHR35526">
    <property type="entry name" value="ANTI-SIGMA-F FACTOR RSBW-RELATED"/>
    <property type="match status" value="1"/>
</dbReference>
<proteinExistence type="predicted"/>
<keyword evidence="3" id="KW-0808">Transferase</keyword>
<dbReference type="OrthoDB" id="5244329at2"/>
<organism evidence="3 4">
    <name type="scientific">Actinacidiphila alni</name>
    <dbReference type="NCBI Taxonomy" id="380248"/>
    <lineage>
        <taxon>Bacteria</taxon>
        <taxon>Bacillati</taxon>
        <taxon>Actinomycetota</taxon>
        <taxon>Actinomycetes</taxon>
        <taxon>Kitasatosporales</taxon>
        <taxon>Streptomycetaceae</taxon>
        <taxon>Actinacidiphila</taxon>
    </lineage>
</organism>
<dbReference type="InterPro" id="IPR036890">
    <property type="entry name" value="HATPase_C_sf"/>
</dbReference>
<keyword evidence="3" id="KW-0418">Kinase</keyword>
<dbReference type="GO" id="GO:0004674">
    <property type="term" value="F:protein serine/threonine kinase activity"/>
    <property type="evidence" value="ECO:0007669"/>
    <property type="project" value="UniProtKB-KW"/>
</dbReference>